<dbReference type="AlphaFoldDB" id="U4LP38"/>
<reference evidence="1 2" key="1">
    <citation type="journal article" date="2013" name="PLoS Genet.">
        <title>The genome and development-dependent transcriptomes of Pyronema confluens: a window into fungal evolution.</title>
        <authorList>
            <person name="Traeger S."/>
            <person name="Altegoer F."/>
            <person name="Freitag M."/>
            <person name="Gabaldon T."/>
            <person name="Kempken F."/>
            <person name="Kumar A."/>
            <person name="Marcet-Houben M."/>
            <person name="Poggeler S."/>
            <person name="Stajich J.E."/>
            <person name="Nowrousian M."/>
        </authorList>
    </citation>
    <scope>NUCLEOTIDE SEQUENCE [LARGE SCALE GENOMIC DNA]</scope>
    <source>
        <strain evidence="2">CBS 100304</strain>
        <tissue evidence="1">Vegetative mycelium</tissue>
    </source>
</reference>
<dbReference type="Proteomes" id="UP000018144">
    <property type="component" value="Unassembled WGS sequence"/>
</dbReference>
<name>U4LP38_PYROM</name>
<protein>
    <submittedName>
        <fullName evidence="1">Uncharacterized protein</fullName>
    </submittedName>
</protein>
<sequence length="89" mass="9909">MAAVYINPKQSPHRLVSQVPYLTSTRLFFPLSTISLPTTLLSTISLPTTFLSIYTINSLDKPTQSTTGTPHSSTQTVFRYLILTFCLNL</sequence>
<organism evidence="1 2">
    <name type="scientific">Pyronema omphalodes (strain CBS 100304)</name>
    <name type="common">Pyronema confluens</name>
    <dbReference type="NCBI Taxonomy" id="1076935"/>
    <lineage>
        <taxon>Eukaryota</taxon>
        <taxon>Fungi</taxon>
        <taxon>Dikarya</taxon>
        <taxon>Ascomycota</taxon>
        <taxon>Pezizomycotina</taxon>
        <taxon>Pezizomycetes</taxon>
        <taxon>Pezizales</taxon>
        <taxon>Pyronemataceae</taxon>
        <taxon>Pyronema</taxon>
    </lineage>
</organism>
<gene>
    <name evidence="1" type="ORF">PCON_01008</name>
</gene>
<proteinExistence type="predicted"/>
<evidence type="ECO:0000313" key="2">
    <source>
        <dbReference type="Proteomes" id="UP000018144"/>
    </source>
</evidence>
<accession>U4LP38</accession>
<keyword evidence="2" id="KW-1185">Reference proteome</keyword>
<dbReference type="EMBL" id="HF936048">
    <property type="protein sequence ID" value="CCX33327.1"/>
    <property type="molecule type" value="Genomic_DNA"/>
</dbReference>
<evidence type="ECO:0000313" key="1">
    <source>
        <dbReference type="EMBL" id="CCX33327.1"/>
    </source>
</evidence>